<name>A0AC61R6I0_9FIRM</name>
<comment type="caution">
    <text evidence="1">The sequence shown here is derived from an EMBL/GenBank/DDBJ whole genome shotgun (WGS) entry which is preliminary data.</text>
</comment>
<evidence type="ECO:0000313" key="1">
    <source>
        <dbReference type="EMBL" id="TGY65197.1"/>
    </source>
</evidence>
<accession>A0AC61R6I0</accession>
<organism evidence="1 2">
    <name type="scientific">Dubosiella muris</name>
    <dbReference type="NCBI Taxonomy" id="3038133"/>
    <lineage>
        <taxon>Bacteria</taxon>
        <taxon>Bacillati</taxon>
        <taxon>Bacillota</taxon>
        <taxon>Erysipelotrichia</taxon>
        <taxon>Erysipelotrichales</taxon>
        <taxon>Erysipelotrichaceae</taxon>
        <taxon>Dubosiella</taxon>
    </lineage>
</organism>
<gene>
    <name evidence="1" type="primary">gnd</name>
    <name evidence="1" type="ORF">E5336_09845</name>
</gene>
<dbReference type="Proteomes" id="UP000308836">
    <property type="component" value="Unassembled WGS sequence"/>
</dbReference>
<dbReference type="EMBL" id="SRYG01000021">
    <property type="protein sequence ID" value="TGY65197.1"/>
    <property type="molecule type" value="Genomic_DNA"/>
</dbReference>
<keyword evidence="2" id="KW-1185">Reference proteome</keyword>
<evidence type="ECO:0000313" key="2">
    <source>
        <dbReference type="Proteomes" id="UP000308836"/>
    </source>
</evidence>
<reference evidence="1" key="1">
    <citation type="submission" date="2019-04" db="EMBL/GenBank/DDBJ databases">
        <title>Microbes associate with the intestines of laboratory mice.</title>
        <authorList>
            <person name="Navarre W."/>
            <person name="Wong E."/>
            <person name="Huang K."/>
            <person name="Tropini C."/>
            <person name="Ng K."/>
            <person name="Yu B."/>
        </authorList>
    </citation>
    <scope>NUCLEOTIDE SEQUENCE</scope>
    <source>
        <strain evidence="1">NM09_H32</strain>
    </source>
</reference>
<sequence length="299" mass="33008">MKVRMIGLGKMGLNISRNMLEHGIDVVGFDIDAHSRDEAKKDGIAVAESVEALLDGSERNIVWSMLPAGEITDDMMRKLAELLKPGDIVIDGGNSNYKDSLKHYDLLKEHGIYFLDAGTSGGMSGARYGANYMIGGDPEAFEVVEDVFRKTAAPDGYLYTGKPGSGHYLKMVHNGIEYGMMQAIAEGFDVLEHSRYDYDNAKVAKLWNHGSVIRSWLVELMEEAFQEDPNLESVKGVMFSSGEGQWTIEEALDLKVPVPVIAMAQMMRNRSLEDDTFTGKVVASMRKGFGGHSIVKEEK</sequence>
<protein>
    <submittedName>
        <fullName evidence="1">Decarboxylating 6-phosphogluconate dehydrogenase</fullName>
    </submittedName>
</protein>
<proteinExistence type="predicted"/>